<dbReference type="InterPro" id="IPR012318">
    <property type="entry name" value="HTH_CRP"/>
</dbReference>
<dbReference type="InterPro" id="IPR000595">
    <property type="entry name" value="cNMP-bd_dom"/>
</dbReference>
<evidence type="ECO:0000259" key="4">
    <source>
        <dbReference type="PROSITE" id="PS51063"/>
    </source>
</evidence>
<dbReference type="InterPro" id="IPR014710">
    <property type="entry name" value="RmlC-like_jellyroll"/>
</dbReference>
<dbReference type="AlphaFoldDB" id="A0A5N6L6E7"/>
<keyword evidence="1" id="KW-0805">Transcription regulation</keyword>
<dbReference type="SUPFAM" id="SSF51206">
    <property type="entry name" value="cAMP-binding domain-like"/>
    <property type="match status" value="1"/>
</dbReference>
<dbReference type="PANTHER" id="PTHR24567:SF68">
    <property type="entry name" value="DNA-BINDING TRANSCRIPTIONAL DUAL REGULATOR CRP"/>
    <property type="match status" value="1"/>
</dbReference>
<name>A0A5N6L6E7_9ROSI</name>
<evidence type="ECO:0000256" key="1">
    <source>
        <dbReference type="ARBA" id="ARBA00023015"/>
    </source>
</evidence>
<evidence type="ECO:0000313" key="6">
    <source>
        <dbReference type="Proteomes" id="UP000327013"/>
    </source>
</evidence>
<dbReference type="InterPro" id="IPR036388">
    <property type="entry name" value="WH-like_DNA-bd_sf"/>
</dbReference>
<dbReference type="PROSITE" id="PS51063">
    <property type="entry name" value="HTH_CRP_2"/>
    <property type="match status" value="1"/>
</dbReference>
<dbReference type="Pfam" id="PF00027">
    <property type="entry name" value="cNMP_binding"/>
    <property type="match status" value="1"/>
</dbReference>
<dbReference type="CDD" id="cd00038">
    <property type="entry name" value="CAP_ED"/>
    <property type="match status" value="1"/>
</dbReference>
<protein>
    <recommendedName>
        <fullName evidence="4">HTH crp-type domain-containing protein</fullName>
    </recommendedName>
</protein>
<gene>
    <name evidence="5" type="ORF">FH972_027214</name>
</gene>
<dbReference type="InterPro" id="IPR018490">
    <property type="entry name" value="cNMP-bd_dom_sf"/>
</dbReference>
<dbReference type="InterPro" id="IPR036390">
    <property type="entry name" value="WH_DNA-bd_sf"/>
</dbReference>
<dbReference type="GO" id="GO:0005829">
    <property type="term" value="C:cytosol"/>
    <property type="evidence" value="ECO:0007669"/>
    <property type="project" value="TreeGrafter"/>
</dbReference>
<dbReference type="Proteomes" id="UP000327013">
    <property type="component" value="Unassembled WGS sequence"/>
</dbReference>
<dbReference type="SMART" id="SM00100">
    <property type="entry name" value="cNMP"/>
    <property type="match status" value="1"/>
</dbReference>
<dbReference type="EMBL" id="VIBQ01000942">
    <property type="protein sequence ID" value="KAC4082372.1"/>
    <property type="molecule type" value="Genomic_DNA"/>
</dbReference>
<keyword evidence="6" id="KW-1185">Reference proteome</keyword>
<organism evidence="5 6">
    <name type="scientific">Carpinus fangiana</name>
    <dbReference type="NCBI Taxonomy" id="176857"/>
    <lineage>
        <taxon>Eukaryota</taxon>
        <taxon>Viridiplantae</taxon>
        <taxon>Streptophyta</taxon>
        <taxon>Embryophyta</taxon>
        <taxon>Tracheophyta</taxon>
        <taxon>Spermatophyta</taxon>
        <taxon>Magnoliopsida</taxon>
        <taxon>eudicotyledons</taxon>
        <taxon>Gunneridae</taxon>
        <taxon>Pentapetalae</taxon>
        <taxon>rosids</taxon>
        <taxon>fabids</taxon>
        <taxon>Fagales</taxon>
        <taxon>Betulaceae</taxon>
        <taxon>Carpinus</taxon>
    </lineage>
</organism>
<evidence type="ECO:0000256" key="2">
    <source>
        <dbReference type="ARBA" id="ARBA00023125"/>
    </source>
</evidence>
<keyword evidence="3" id="KW-0804">Transcription</keyword>
<proteinExistence type="predicted"/>
<feature type="domain" description="HTH crp-type" evidence="4">
    <location>
        <begin position="145"/>
        <end position="219"/>
    </location>
</feature>
<dbReference type="SUPFAM" id="SSF46785">
    <property type="entry name" value="Winged helix' DNA-binding domain"/>
    <property type="match status" value="1"/>
</dbReference>
<dbReference type="GO" id="GO:0003700">
    <property type="term" value="F:DNA-binding transcription factor activity"/>
    <property type="evidence" value="ECO:0007669"/>
    <property type="project" value="TreeGrafter"/>
</dbReference>
<evidence type="ECO:0000256" key="3">
    <source>
        <dbReference type="ARBA" id="ARBA00023163"/>
    </source>
</evidence>
<sequence length="240" mass="26764">MVNRFVAKLRGFAELSDEECKALARVTSEPRAYRPRQDLIREGDQPGPVFVILDGWAFRYKVLPSGSRQIMAFLMPGDACDLHIGMLATMDHSIQTATSAQVATISRQAMDEIMDAYPKIARAMYIAQLVDESTLRAWIVSLGRRSSAERAAHLLLELHIRAVRTGVADQDGMELPLSQAVLADALGMSPVHINRVLQELRQSQAIALRRGVLRIQNAAALTQFSGFDEGYLHRRLRKPE</sequence>
<dbReference type="GO" id="GO:0003677">
    <property type="term" value="F:DNA binding"/>
    <property type="evidence" value="ECO:0007669"/>
    <property type="project" value="UniProtKB-KW"/>
</dbReference>
<dbReference type="Pfam" id="PF13545">
    <property type="entry name" value="HTH_Crp_2"/>
    <property type="match status" value="1"/>
</dbReference>
<dbReference type="InterPro" id="IPR050397">
    <property type="entry name" value="Env_Response_Regulators"/>
</dbReference>
<accession>A0A5N6L6E7</accession>
<evidence type="ECO:0000313" key="5">
    <source>
        <dbReference type="EMBL" id="KAC4082372.1"/>
    </source>
</evidence>
<dbReference type="OrthoDB" id="10447614at2759"/>
<keyword evidence="2" id="KW-0238">DNA-binding</keyword>
<dbReference type="Gene3D" id="2.60.120.10">
    <property type="entry name" value="Jelly Rolls"/>
    <property type="match status" value="1"/>
</dbReference>
<comment type="caution">
    <text evidence="5">The sequence shown here is derived from an EMBL/GenBank/DDBJ whole genome shotgun (WGS) entry which is preliminary data.</text>
</comment>
<dbReference type="Gene3D" id="1.10.10.10">
    <property type="entry name" value="Winged helix-like DNA-binding domain superfamily/Winged helix DNA-binding domain"/>
    <property type="match status" value="1"/>
</dbReference>
<dbReference type="PANTHER" id="PTHR24567">
    <property type="entry name" value="CRP FAMILY TRANSCRIPTIONAL REGULATORY PROTEIN"/>
    <property type="match status" value="1"/>
</dbReference>
<reference evidence="5 6" key="1">
    <citation type="submission" date="2019-06" db="EMBL/GenBank/DDBJ databases">
        <title>A chromosomal-level reference genome of Carpinus fangiana (Coryloideae, Betulaceae).</title>
        <authorList>
            <person name="Yang X."/>
            <person name="Wang Z."/>
            <person name="Zhang L."/>
            <person name="Hao G."/>
            <person name="Liu J."/>
            <person name="Yang Y."/>
        </authorList>
    </citation>
    <scope>NUCLEOTIDE SEQUENCE [LARGE SCALE GENOMIC DNA]</scope>
    <source>
        <strain evidence="5">Cfa_2016G</strain>
        <tissue evidence="5">Leaf</tissue>
    </source>
</reference>
<dbReference type="SMART" id="SM00419">
    <property type="entry name" value="HTH_CRP"/>
    <property type="match status" value="1"/>
</dbReference>